<dbReference type="EMBL" id="VFML01000001">
    <property type="protein sequence ID" value="TQJ05892.1"/>
    <property type="molecule type" value="Genomic_DNA"/>
</dbReference>
<reference evidence="2 3" key="1">
    <citation type="submission" date="2019-06" db="EMBL/GenBank/DDBJ databases">
        <title>Sequencing the genomes of 1000 actinobacteria strains.</title>
        <authorList>
            <person name="Klenk H.-P."/>
        </authorList>
    </citation>
    <scope>NUCLEOTIDE SEQUENCE [LARGE SCALE GENOMIC DNA]</scope>
    <source>
        <strain evidence="2 3">DSM 45679</strain>
    </source>
</reference>
<name>A0A542DS15_AMYCI</name>
<dbReference type="RefSeq" id="WP_170220961.1">
    <property type="nucleotide sequence ID" value="NZ_VFML01000001.1"/>
</dbReference>
<evidence type="ECO:0000256" key="1">
    <source>
        <dbReference type="SAM" id="Phobius"/>
    </source>
</evidence>
<organism evidence="2 3">
    <name type="scientific">Amycolatopsis cihanbeyliensis</name>
    <dbReference type="NCBI Taxonomy" id="1128664"/>
    <lineage>
        <taxon>Bacteria</taxon>
        <taxon>Bacillati</taxon>
        <taxon>Actinomycetota</taxon>
        <taxon>Actinomycetes</taxon>
        <taxon>Pseudonocardiales</taxon>
        <taxon>Pseudonocardiaceae</taxon>
        <taxon>Amycolatopsis</taxon>
    </lineage>
</organism>
<sequence>MDDAEFRRELDRRLDLLADPAHPDPARTGLPGRDLTVLAVLAVALIAAMLAWGYPW</sequence>
<evidence type="ECO:0008006" key="4">
    <source>
        <dbReference type="Google" id="ProtNLM"/>
    </source>
</evidence>
<keyword evidence="1" id="KW-0472">Membrane</keyword>
<proteinExistence type="predicted"/>
<keyword evidence="1" id="KW-0812">Transmembrane</keyword>
<feature type="transmembrane region" description="Helical" evidence="1">
    <location>
        <begin position="35"/>
        <end position="54"/>
    </location>
</feature>
<dbReference type="AlphaFoldDB" id="A0A542DS15"/>
<gene>
    <name evidence="2" type="ORF">FB471_5737</name>
</gene>
<evidence type="ECO:0000313" key="2">
    <source>
        <dbReference type="EMBL" id="TQJ05892.1"/>
    </source>
</evidence>
<keyword evidence="1" id="KW-1133">Transmembrane helix</keyword>
<keyword evidence="3" id="KW-1185">Reference proteome</keyword>
<evidence type="ECO:0000313" key="3">
    <source>
        <dbReference type="Proteomes" id="UP000320876"/>
    </source>
</evidence>
<protein>
    <recommendedName>
        <fullName evidence="4">DUF3040 family protein</fullName>
    </recommendedName>
</protein>
<dbReference type="Proteomes" id="UP000320876">
    <property type="component" value="Unassembled WGS sequence"/>
</dbReference>
<comment type="caution">
    <text evidence="2">The sequence shown here is derived from an EMBL/GenBank/DDBJ whole genome shotgun (WGS) entry which is preliminary data.</text>
</comment>
<accession>A0A542DS15</accession>